<reference evidence="2" key="2">
    <citation type="journal article" date="2017" name="Nat. Plants">
        <title>The Aegilops tauschii genome reveals multiple impacts of transposons.</title>
        <authorList>
            <person name="Zhao G."/>
            <person name="Zou C."/>
            <person name="Li K."/>
            <person name="Wang K."/>
            <person name="Li T."/>
            <person name="Gao L."/>
            <person name="Zhang X."/>
            <person name="Wang H."/>
            <person name="Yang Z."/>
            <person name="Liu X."/>
            <person name="Jiang W."/>
            <person name="Mao L."/>
            <person name="Kong X."/>
            <person name="Jiao Y."/>
            <person name="Jia J."/>
        </authorList>
    </citation>
    <scope>NUCLEOTIDE SEQUENCE [LARGE SCALE GENOMIC DNA]</scope>
    <source>
        <strain evidence="2">cv. AL8/78</strain>
    </source>
</reference>
<reference evidence="1" key="3">
    <citation type="journal article" date="2017" name="Nature">
        <title>Genome sequence of the progenitor of the wheat D genome Aegilops tauschii.</title>
        <authorList>
            <person name="Luo M.C."/>
            <person name="Gu Y.Q."/>
            <person name="Puiu D."/>
            <person name="Wang H."/>
            <person name="Twardziok S.O."/>
            <person name="Deal K.R."/>
            <person name="Huo N."/>
            <person name="Zhu T."/>
            <person name="Wang L."/>
            <person name="Wang Y."/>
            <person name="McGuire P.E."/>
            <person name="Liu S."/>
            <person name="Long H."/>
            <person name="Ramasamy R.K."/>
            <person name="Rodriguez J.C."/>
            <person name="Van S.L."/>
            <person name="Yuan L."/>
            <person name="Wang Z."/>
            <person name="Xia Z."/>
            <person name="Xiao L."/>
            <person name="Anderson O.D."/>
            <person name="Ouyang S."/>
            <person name="Liang Y."/>
            <person name="Zimin A.V."/>
            <person name="Pertea G."/>
            <person name="Qi P."/>
            <person name="Bennetzen J.L."/>
            <person name="Dai X."/>
            <person name="Dawson M.W."/>
            <person name="Muller H.G."/>
            <person name="Kugler K."/>
            <person name="Rivarola-Duarte L."/>
            <person name="Spannagl M."/>
            <person name="Mayer K.F.X."/>
            <person name="Lu F.H."/>
            <person name="Bevan M.W."/>
            <person name="Leroy P."/>
            <person name="Li P."/>
            <person name="You F.M."/>
            <person name="Sun Q."/>
            <person name="Liu Z."/>
            <person name="Lyons E."/>
            <person name="Wicker T."/>
            <person name="Salzberg S.L."/>
            <person name="Devos K.M."/>
            <person name="Dvorak J."/>
        </authorList>
    </citation>
    <scope>NUCLEOTIDE SEQUENCE [LARGE SCALE GENOMIC DNA]</scope>
    <source>
        <strain evidence="1">cv. AL8/78</strain>
    </source>
</reference>
<organism evidence="1 2">
    <name type="scientific">Aegilops tauschii subsp. strangulata</name>
    <name type="common">Goatgrass</name>
    <dbReference type="NCBI Taxonomy" id="200361"/>
    <lineage>
        <taxon>Eukaryota</taxon>
        <taxon>Viridiplantae</taxon>
        <taxon>Streptophyta</taxon>
        <taxon>Embryophyta</taxon>
        <taxon>Tracheophyta</taxon>
        <taxon>Spermatophyta</taxon>
        <taxon>Magnoliopsida</taxon>
        <taxon>Liliopsida</taxon>
        <taxon>Poales</taxon>
        <taxon>Poaceae</taxon>
        <taxon>BOP clade</taxon>
        <taxon>Pooideae</taxon>
        <taxon>Triticodae</taxon>
        <taxon>Triticeae</taxon>
        <taxon>Triticinae</taxon>
        <taxon>Aegilops</taxon>
    </lineage>
</organism>
<evidence type="ECO:0000313" key="2">
    <source>
        <dbReference type="Proteomes" id="UP000015105"/>
    </source>
</evidence>
<accession>A0A453RI08</accession>
<proteinExistence type="predicted"/>
<reference evidence="1" key="4">
    <citation type="submission" date="2019-03" db="UniProtKB">
        <authorList>
            <consortium name="EnsemblPlants"/>
        </authorList>
    </citation>
    <scope>IDENTIFICATION</scope>
</reference>
<reference evidence="2" key="1">
    <citation type="journal article" date="2014" name="Science">
        <title>Ancient hybridizations among the ancestral genomes of bread wheat.</title>
        <authorList>
            <consortium name="International Wheat Genome Sequencing Consortium,"/>
            <person name="Marcussen T."/>
            <person name="Sandve S.R."/>
            <person name="Heier L."/>
            <person name="Spannagl M."/>
            <person name="Pfeifer M."/>
            <person name="Jakobsen K.S."/>
            <person name="Wulff B.B."/>
            <person name="Steuernagel B."/>
            <person name="Mayer K.F."/>
            <person name="Olsen O.A."/>
        </authorList>
    </citation>
    <scope>NUCLEOTIDE SEQUENCE [LARGE SCALE GENOMIC DNA]</scope>
    <source>
        <strain evidence="2">cv. AL8/78</strain>
    </source>
</reference>
<name>A0A453RI08_AEGTS</name>
<dbReference type="EnsemblPlants" id="AET7Gv20587600.25">
    <property type="protein sequence ID" value="AET7Gv20587600.25"/>
    <property type="gene ID" value="AET7Gv20587600"/>
</dbReference>
<dbReference type="Gramene" id="AET7Gv20587600.25">
    <property type="protein sequence ID" value="AET7Gv20587600.25"/>
    <property type="gene ID" value="AET7Gv20587600"/>
</dbReference>
<evidence type="ECO:0000313" key="1">
    <source>
        <dbReference type="EnsemblPlants" id="AET7Gv20587600.25"/>
    </source>
</evidence>
<dbReference type="AlphaFoldDB" id="A0A453RI08"/>
<dbReference type="Proteomes" id="UP000015105">
    <property type="component" value="Chromosome 7D"/>
</dbReference>
<keyword evidence="2" id="KW-1185">Reference proteome</keyword>
<reference evidence="1" key="5">
    <citation type="journal article" date="2021" name="G3 (Bethesda)">
        <title>Aegilops tauschii genome assembly Aet v5.0 features greater sequence contiguity and improved annotation.</title>
        <authorList>
            <person name="Wang L."/>
            <person name="Zhu T."/>
            <person name="Rodriguez J.C."/>
            <person name="Deal K.R."/>
            <person name="Dubcovsky J."/>
            <person name="McGuire P.E."/>
            <person name="Lux T."/>
            <person name="Spannagl M."/>
            <person name="Mayer K.F.X."/>
            <person name="Baldrich P."/>
            <person name="Meyers B.C."/>
            <person name="Huo N."/>
            <person name="Gu Y.Q."/>
            <person name="Zhou H."/>
            <person name="Devos K.M."/>
            <person name="Bennetzen J.L."/>
            <person name="Unver T."/>
            <person name="Budak H."/>
            <person name="Gulick P.J."/>
            <person name="Galiba G."/>
            <person name="Kalapos B."/>
            <person name="Nelson D.R."/>
            <person name="Li P."/>
            <person name="You F.M."/>
            <person name="Luo M.C."/>
            <person name="Dvorak J."/>
        </authorList>
    </citation>
    <scope>NUCLEOTIDE SEQUENCE [LARGE SCALE GENOMIC DNA]</scope>
    <source>
        <strain evidence="1">cv. AL8/78</strain>
    </source>
</reference>
<sequence>MAVVWAVPEDRAVQDWKLQLGEKLASQLTTCGYKSSQRGKLLHLKM</sequence>
<protein>
    <submittedName>
        <fullName evidence="1">Uncharacterized protein</fullName>
    </submittedName>
</protein>